<evidence type="ECO:0000313" key="10">
    <source>
        <dbReference type="Proteomes" id="UP001189773"/>
    </source>
</evidence>
<dbReference type="InterPro" id="IPR050390">
    <property type="entry name" value="C5-Methyltransferase"/>
</dbReference>
<dbReference type="EC" id="2.1.1.37" evidence="1"/>
<evidence type="ECO:0000256" key="4">
    <source>
        <dbReference type="ARBA" id="ARBA00022691"/>
    </source>
</evidence>
<protein>
    <recommendedName>
        <fullName evidence="1">DNA (cytosine-5-)-methyltransferase</fullName>
        <ecNumber evidence="1">2.1.1.37</ecNumber>
    </recommendedName>
</protein>
<dbReference type="InterPro" id="IPR001525">
    <property type="entry name" value="C5_MeTfrase"/>
</dbReference>
<reference evidence="9 10" key="1">
    <citation type="submission" date="2023-07" db="EMBL/GenBank/DDBJ databases">
        <authorList>
            <person name="Peeters C."/>
        </authorList>
    </citation>
    <scope>NUCLEOTIDE SEQUENCE [LARGE SCALE GENOMIC DNA]</scope>
    <source>
        <strain evidence="9 10">LMG 18095</strain>
    </source>
</reference>
<dbReference type="PROSITE" id="PS00095">
    <property type="entry name" value="C5_MTASE_2"/>
    <property type="match status" value="1"/>
</dbReference>
<feature type="active site" evidence="7">
    <location>
        <position position="110"/>
    </location>
</feature>
<organism evidence="9 10">
    <name type="scientific">Ralstonia thomasii</name>
    <dbReference type="NCBI Taxonomy" id="3058596"/>
    <lineage>
        <taxon>Bacteria</taxon>
        <taxon>Pseudomonadati</taxon>
        <taxon>Pseudomonadota</taxon>
        <taxon>Betaproteobacteria</taxon>
        <taxon>Burkholderiales</taxon>
        <taxon>Burkholderiaceae</taxon>
        <taxon>Ralstonia</taxon>
    </lineage>
</organism>
<evidence type="ECO:0000256" key="7">
    <source>
        <dbReference type="PROSITE-ProRule" id="PRU01016"/>
    </source>
</evidence>
<evidence type="ECO:0000313" key="9">
    <source>
        <dbReference type="EMBL" id="CAJ0805159.1"/>
    </source>
</evidence>
<evidence type="ECO:0000256" key="8">
    <source>
        <dbReference type="RuleBase" id="RU000416"/>
    </source>
</evidence>
<dbReference type="Proteomes" id="UP001189773">
    <property type="component" value="Unassembled WGS sequence"/>
</dbReference>
<comment type="catalytic activity">
    <reaction evidence="6">
        <text>a 2'-deoxycytidine in DNA + S-adenosyl-L-methionine = a 5-methyl-2'-deoxycytidine in DNA + S-adenosyl-L-homocysteine + H(+)</text>
        <dbReference type="Rhea" id="RHEA:13681"/>
        <dbReference type="Rhea" id="RHEA-COMP:11369"/>
        <dbReference type="Rhea" id="RHEA-COMP:11370"/>
        <dbReference type="ChEBI" id="CHEBI:15378"/>
        <dbReference type="ChEBI" id="CHEBI:57856"/>
        <dbReference type="ChEBI" id="CHEBI:59789"/>
        <dbReference type="ChEBI" id="CHEBI:85452"/>
        <dbReference type="ChEBI" id="CHEBI:85454"/>
        <dbReference type="EC" id="2.1.1.37"/>
    </reaction>
</comment>
<comment type="caution">
    <text evidence="9">The sequence shown here is derived from an EMBL/GenBank/DDBJ whole genome shotgun (WGS) entry which is preliminary data.</text>
</comment>
<keyword evidence="3 7" id="KW-0808">Transferase</keyword>
<name>A0ABM9JUM0_9RALS</name>
<dbReference type="InterPro" id="IPR031303">
    <property type="entry name" value="C5_meth_CS"/>
</dbReference>
<gene>
    <name evidence="9" type="ORF">LMG18095_04210</name>
</gene>
<evidence type="ECO:0000256" key="5">
    <source>
        <dbReference type="ARBA" id="ARBA00022747"/>
    </source>
</evidence>
<dbReference type="PRINTS" id="PR00105">
    <property type="entry name" value="C5METTRFRASE"/>
</dbReference>
<dbReference type="Gene3D" id="3.90.120.10">
    <property type="entry name" value="DNA Methylase, subunit A, domain 2"/>
    <property type="match status" value="1"/>
</dbReference>
<comment type="similarity">
    <text evidence="7 8">Belongs to the class I-like SAM-binding methyltransferase superfamily. C5-methyltransferase family.</text>
</comment>
<evidence type="ECO:0000256" key="2">
    <source>
        <dbReference type="ARBA" id="ARBA00022603"/>
    </source>
</evidence>
<keyword evidence="4 7" id="KW-0949">S-adenosyl-L-methionine</keyword>
<dbReference type="Pfam" id="PF00145">
    <property type="entry name" value="DNA_methylase"/>
    <property type="match status" value="1"/>
</dbReference>
<keyword evidence="5" id="KW-0680">Restriction system</keyword>
<dbReference type="PROSITE" id="PS51679">
    <property type="entry name" value="SAM_MT_C5"/>
    <property type="match status" value="1"/>
</dbReference>
<dbReference type="NCBIfam" id="TIGR00675">
    <property type="entry name" value="dcm"/>
    <property type="match status" value="1"/>
</dbReference>
<dbReference type="Gene3D" id="3.40.50.150">
    <property type="entry name" value="Vaccinia Virus protein VP39"/>
    <property type="match status" value="1"/>
</dbReference>
<evidence type="ECO:0000256" key="3">
    <source>
        <dbReference type="ARBA" id="ARBA00022679"/>
    </source>
</evidence>
<dbReference type="EMBL" id="CATZAR010000019">
    <property type="protein sequence ID" value="CAJ0805159.1"/>
    <property type="molecule type" value="Genomic_DNA"/>
</dbReference>
<evidence type="ECO:0000256" key="1">
    <source>
        <dbReference type="ARBA" id="ARBA00011975"/>
    </source>
</evidence>
<evidence type="ECO:0000256" key="6">
    <source>
        <dbReference type="ARBA" id="ARBA00047422"/>
    </source>
</evidence>
<keyword evidence="2 7" id="KW-0489">Methyltransferase</keyword>
<dbReference type="InterPro" id="IPR029063">
    <property type="entry name" value="SAM-dependent_MTases_sf"/>
</dbReference>
<dbReference type="SUPFAM" id="SSF53335">
    <property type="entry name" value="S-adenosyl-L-methionine-dependent methyltransferases"/>
    <property type="match status" value="1"/>
</dbReference>
<proteinExistence type="inferred from homology"/>
<dbReference type="PANTHER" id="PTHR10629:SF52">
    <property type="entry name" value="DNA (CYTOSINE-5)-METHYLTRANSFERASE 1"/>
    <property type="match status" value="1"/>
</dbReference>
<keyword evidence="10" id="KW-1185">Reference proteome</keyword>
<dbReference type="PANTHER" id="PTHR10629">
    <property type="entry name" value="CYTOSINE-SPECIFIC METHYLTRANSFERASE"/>
    <property type="match status" value="1"/>
</dbReference>
<sequence>MAASKAIRKKIARVNAGNPPRFMDLFAGCGGISLGFATAGFELIASVELDPWAAESHGANFAGVSQGTNRQAHFKARDITKEDPASIFRDLGIGGAVDEQVDVLVGGPPCQAFARVGRAKLRSEAYRREEDDADIAFLVDGRVNLWQRYLHYVRETKPLALLMENVPDILNHGGKNVAETVAEHLQNEGYIVRYTLLNASWFGVPQTRERMFLIGVHKDLDQDVIFPSPTHFTVLPSGYEGTRATARKLIPQNVIQGLQSEHSHCWINDPTVQDGLPPTTTASEALADLPPIYALDLLERGLISRGRKDPADPVRYTSDKPATAWSRLMRQWPEFGTTDHTTGHVIRYLPRDYKIFRLMEEGWQYPEVWRFIEEKRQQLMNKQWRSGKGNTTTAQMQELIKAWTLPYDPEKFPNKWWKLYRDKPVRTLLAHLGKDSYSHIHFDSDQARTISVREAARLQSFPDGFVLRGSMNPAFKQIGNAVPPLVAYSIAMAIRSMIGCQPIPDMRRELLGLRKKTLVTTPGRNSEELCVS</sequence>
<accession>A0ABM9JUM0</accession>